<dbReference type="Proteomes" id="UP000289703">
    <property type="component" value="Unassembled WGS sequence"/>
</dbReference>
<dbReference type="OrthoDB" id="9804286at2"/>
<dbReference type="Gene3D" id="3.40.50.720">
    <property type="entry name" value="NAD(P)-binding Rossmann-like Domain"/>
    <property type="match status" value="1"/>
</dbReference>
<accession>A0A4V1N0B7</accession>
<name>A0A4V1N0B7_9BACT</name>
<dbReference type="GO" id="GO:0008146">
    <property type="term" value="F:sulfotransferase activity"/>
    <property type="evidence" value="ECO:0007669"/>
    <property type="project" value="TreeGrafter"/>
</dbReference>
<evidence type="ECO:0000256" key="1">
    <source>
        <dbReference type="ARBA" id="ARBA00009919"/>
    </source>
</evidence>
<dbReference type="GO" id="GO:0008641">
    <property type="term" value="F:ubiquitin-like modifier activating enzyme activity"/>
    <property type="evidence" value="ECO:0007669"/>
    <property type="project" value="InterPro"/>
</dbReference>
<dbReference type="InterPro" id="IPR045886">
    <property type="entry name" value="ThiF/MoeB/HesA"/>
</dbReference>
<evidence type="ECO:0000259" key="2">
    <source>
        <dbReference type="Pfam" id="PF00899"/>
    </source>
</evidence>
<organism evidence="3 4">
    <name type="scientific">Ancylomarina salipaludis</name>
    <dbReference type="NCBI Taxonomy" id="2501299"/>
    <lineage>
        <taxon>Bacteria</taxon>
        <taxon>Pseudomonadati</taxon>
        <taxon>Bacteroidota</taxon>
        <taxon>Bacteroidia</taxon>
        <taxon>Marinilabiliales</taxon>
        <taxon>Marinifilaceae</taxon>
        <taxon>Ancylomarina</taxon>
    </lineage>
</organism>
<comment type="caution">
    <text evidence="3">The sequence shown here is derived from an EMBL/GenBank/DDBJ whole genome shotgun (WGS) entry which is preliminary data.</text>
</comment>
<protein>
    <submittedName>
        <fullName evidence="3">HesA/MoeB/ThiF family protein</fullName>
    </submittedName>
</protein>
<dbReference type="PANTHER" id="PTHR10953">
    <property type="entry name" value="UBIQUITIN-ACTIVATING ENZYME E1"/>
    <property type="match status" value="1"/>
</dbReference>
<comment type="similarity">
    <text evidence="1">Belongs to the HesA/MoeB/ThiF family.</text>
</comment>
<evidence type="ECO:0000313" key="4">
    <source>
        <dbReference type="Proteomes" id="UP000289703"/>
    </source>
</evidence>
<dbReference type="Pfam" id="PF00899">
    <property type="entry name" value="ThiF"/>
    <property type="match status" value="1"/>
</dbReference>
<reference evidence="3 4" key="1">
    <citation type="submission" date="2019-01" db="EMBL/GenBank/DDBJ databases">
        <title>Ancylomarina salipaludis sp. nov., isolated from a salt marsh.</title>
        <authorList>
            <person name="Yoon J.-H."/>
        </authorList>
    </citation>
    <scope>NUCLEOTIDE SEQUENCE [LARGE SCALE GENOMIC DNA]</scope>
    <source>
        <strain evidence="3 4">SHSM-M15</strain>
    </source>
</reference>
<dbReference type="GO" id="GO:0004792">
    <property type="term" value="F:thiosulfate-cyanide sulfurtransferase activity"/>
    <property type="evidence" value="ECO:0007669"/>
    <property type="project" value="TreeGrafter"/>
</dbReference>
<dbReference type="GO" id="GO:0016779">
    <property type="term" value="F:nucleotidyltransferase activity"/>
    <property type="evidence" value="ECO:0007669"/>
    <property type="project" value="TreeGrafter"/>
</dbReference>
<dbReference type="InterPro" id="IPR035985">
    <property type="entry name" value="Ubiquitin-activating_enz"/>
</dbReference>
<sequence length="245" mass="27127">MAITKLNHEELNRYQRQIILPDFGEEAQIKLKNASVLVIGAGGLASPILKYLCSTGVGRIGLMDGDVVEVSNLQRQIMYDESDAGQYKVEVSARKLKEQNPNIAVDCFNFRLTRDNAADLFEKYDLIIDACDNFETRYIICHAAQKAAKAWIYASVFEYGGQVSVFNHITQTQYSDLYPEAPDQIPLTDGEKIGVLPVVPGLIGLIQASEAIKIITGIGQILDGELLLYNALDLSCRKLKIGKQD</sequence>
<keyword evidence="4" id="KW-1185">Reference proteome</keyword>
<dbReference type="GO" id="GO:0005829">
    <property type="term" value="C:cytosol"/>
    <property type="evidence" value="ECO:0007669"/>
    <property type="project" value="TreeGrafter"/>
</dbReference>
<dbReference type="EMBL" id="SAXA01000003">
    <property type="protein sequence ID" value="RXQ96092.1"/>
    <property type="molecule type" value="Genomic_DNA"/>
</dbReference>
<dbReference type="RefSeq" id="WP_129253356.1">
    <property type="nucleotide sequence ID" value="NZ_SAXA01000003.1"/>
</dbReference>
<evidence type="ECO:0000313" key="3">
    <source>
        <dbReference type="EMBL" id="RXQ96092.1"/>
    </source>
</evidence>
<proteinExistence type="inferred from homology"/>
<dbReference type="PANTHER" id="PTHR10953:SF102">
    <property type="entry name" value="ADENYLYLTRANSFERASE AND SULFURTRANSFERASE MOCS3"/>
    <property type="match status" value="1"/>
</dbReference>
<dbReference type="SUPFAM" id="SSF69572">
    <property type="entry name" value="Activating enzymes of the ubiquitin-like proteins"/>
    <property type="match status" value="1"/>
</dbReference>
<dbReference type="InterPro" id="IPR000594">
    <property type="entry name" value="ThiF_NAD_FAD-bd"/>
</dbReference>
<dbReference type="AlphaFoldDB" id="A0A4V1N0B7"/>
<gene>
    <name evidence="3" type="ORF">EO244_04410</name>
</gene>
<feature type="domain" description="THIF-type NAD/FAD binding fold" evidence="2">
    <location>
        <begin position="14"/>
        <end position="242"/>
    </location>
</feature>
<dbReference type="FunFam" id="3.40.50.720:FF:000080">
    <property type="entry name" value="Thiazole biosynthesis adenylyltransferase ThiF"/>
    <property type="match status" value="1"/>
</dbReference>
<dbReference type="CDD" id="cd00757">
    <property type="entry name" value="ThiF_MoeB_HesA_family"/>
    <property type="match status" value="1"/>
</dbReference>